<dbReference type="Proteomes" id="UP000634136">
    <property type="component" value="Unassembled WGS sequence"/>
</dbReference>
<comment type="subcellular location">
    <subcellularLocation>
        <location evidence="1">Membrane</location>
        <topology evidence="1">Single-pass membrane protein</topology>
    </subcellularLocation>
</comment>
<dbReference type="EMBL" id="JAAIUW010000007">
    <property type="protein sequence ID" value="KAF7822557.1"/>
    <property type="molecule type" value="Genomic_DNA"/>
</dbReference>
<gene>
    <name evidence="14" type="ORF">G2W53_020701</name>
</gene>
<sequence length="524" mass="60138">MEGVEPPFPIGIIGAVVMVVGVIALVRVVNCVWVRPKRLETFLTQQNLRGNCYRFVYGDSKEMGKMIQQANSKPIHLDDDILPRILPFHHQIIRNYGKSSFFWHGPTPVVTIINPEEIREVMNNISIFQKPLNNPLVQLLITGLIEYNGEKWIKHRKIVNPAFHLEKLKLMLPTFYECCNEMVEKWKRLVSESENGSLEIDVWPFFHTLSGDAISRTAFGSNYEEGKRILQLQTQLAHLTGNVLRSVYIPGWRFVPTKLNRKMKEVENEIQVLLRGIIHKREKAKEAGEAPSDDLLGILLESNRREIQDRGNKKKFGMSIDEVIKECKLFYLAGQETTSVLLNWTIVLLSKFPNWQAKAREEVLQVFGTQKPDYDALNRLKVLTMILYEVLRLYPPAPLIPRLVSKETKLGNLKLPRGVRVWIPVILVHQDPQLWGEDAKEFKPERFSEGVYKAAKSQACFLPFGWGPRICIGQNFALIEAKMAISLILQNFSFQLSSSYAHAPFIDSLTLQPQFGTHIIFNKL</sequence>
<dbReference type="GO" id="GO:0020037">
    <property type="term" value="F:heme binding"/>
    <property type="evidence" value="ECO:0007669"/>
    <property type="project" value="InterPro"/>
</dbReference>
<accession>A0A834TJQ7</accession>
<organism evidence="14 15">
    <name type="scientific">Senna tora</name>
    <dbReference type="NCBI Taxonomy" id="362788"/>
    <lineage>
        <taxon>Eukaryota</taxon>
        <taxon>Viridiplantae</taxon>
        <taxon>Streptophyta</taxon>
        <taxon>Embryophyta</taxon>
        <taxon>Tracheophyta</taxon>
        <taxon>Spermatophyta</taxon>
        <taxon>Magnoliopsida</taxon>
        <taxon>eudicotyledons</taxon>
        <taxon>Gunneridae</taxon>
        <taxon>Pentapetalae</taxon>
        <taxon>rosids</taxon>
        <taxon>fabids</taxon>
        <taxon>Fabales</taxon>
        <taxon>Fabaceae</taxon>
        <taxon>Caesalpinioideae</taxon>
        <taxon>Cassia clade</taxon>
        <taxon>Senna</taxon>
    </lineage>
</organism>
<dbReference type="CDD" id="cd20642">
    <property type="entry name" value="CYP72"/>
    <property type="match status" value="1"/>
</dbReference>
<keyword evidence="9 12" id="KW-0503">Monooxygenase</keyword>
<dbReference type="GO" id="GO:0004497">
    <property type="term" value="F:monooxygenase activity"/>
    <property type="evidence" value="ECO:0007669"/>
    <property type="project" value="UniProtKB-KW"/>
</dbReference>
<keyword evidence="10 13" id="KW-0472">Membrane</keyword>
<evidence type="ECO:0000256" key="10">
    <source>
        <dbReference type="ARBA" id="ARBA00023136"/>
    </source>
</evidence>
<keyword evidence="8 11" id="KW-0408">Iron</keyword>
<keyword evidence="3 11" id="KW-0349">Heme</keyword>
<evidence type="ECO:0000256" key="12">
    <source>
        <dbReference type="RuleBase" id="RU000461"/>
    </source>
</evidence>
<evidence type="ECO:0000256" key="8">
    <source>
        <dbReference type="ARBA" id="ARBA00023004"/>
    </source>
</evidence>
<protein>
    <submittedName>
        <fullName evidence="14">Cytochrome P450 CYP72A219-like</fullName>
    </submittedName>
</protein>
<dbReference type="PROSITE" id="PS00086">
    <property type="entry name" value="CYTOCHROME_P450"/>
    <property type="match status" value="1"/>
</dbReference>
<feature type="transmembrane region" description="Helical" evidence="13">
    <location>
        <begin position="12"/>
        <end position="33"/>
    </location>
</feature>
<dbReference type="Pfam" id="PF00067">
    <property type="entry name" value="p450"/>
    <property type="match status" value="1"/>
</dbReference>
<keyword evidence="7 12" id="KW-0560">Oxidoreductase</keyword>
<keyword evidence="15" id="KW-1185">Reference proteome</keyword>
<evidence type="ECO:0000256" key="5">
    <source>
        <dbReference type="ARBA" id="ARBA00022723"/>
    </source>
</evidence>
<evidence type="ECO:0000256" key="6">
    <source>
        <dbReference type="ARBA" id="ARBA00022989"/>
    </source>
</evidence>
<dbReference type="PRINTS" id="PR00463">
    <property type="entry name" value="EP450I"/>
</dbReference>
<dbReference type="InterPro" id="IPR017972">
    <property type="entry name" value="Cyt_P450_CS"/>
</dbReference>
<comment type="cofactor">
    <cofactor evidence="11">
        <name>heme</name>
        <dbReference type="ChEBI" id="CHEBI:30413"/>
    </cofactor>
</comment>
<evidence type="ECO:0000256" key="7">
    <source>
        <dbReference type="ARBA" id="ARBA00023002"/>
    </source>
</evidence>
<comment type="similarity">
    <text evidence="2 12">Belongs to the cytochrome P450 family.</text>
</comment>
<name>A0A834TJQ7_9FABA</name>
<evidence type="ECO:0000313" key="15">
    <source>
        <dbReference type="Proteomes" id="UP000634136"/>
    </source>
</evidence>
<comment type="caution">
    <text evidence="14">The sequence shown here is derived from an EMBL/GenBank/DDBJ whole genome shotgun (WGS) entry which is preliminary data.</text>
</comment>
<reference evidence="14" key="1">
    <citation type="submission" date="2020-09" db="EMBL/GenBank/DDBJ databases">
        <title>Genome-Enabled Discovery of Anthraquinone Biosynthesis in Senna tora.</title>
        <authorList>
            <person name="Kang S.-H."/>
            <person name="Pandey R.P."/>
            <person name="Lee C.-M."/>
            <person name="Sim J.-S."/>
            <person name="Jeong J.-T."/>
            <person name="Choi B.-S."/>
            <person name="Jung M."/>
            <person name="Ginzburg D."/>
            <person name="Zhao K."/>
            <person name="Won S.Y."/>
            <person name="Oh T.-J."/>
            <person name="Yu Y."/>
            <person name="Kim N.-H."/>
            <person name="Lee O.R."/>
            <person name="Lee T.-H."/>
            <person name="Bashyal P."/>
            <person name="Kim T.-S."/>
            <person name="Lee W.-H."/>
            <person name="Kawkins C."/>
            <person name="Kim C.-K."/>
            <person name="Kim J.S."/>
            <person name="Ahn B.O."/>
            <person name="Rhee S.Y."/>
            <person name="Sohng J.K."/>
        </authorList>
    </citation>
    <scope>NUCLEOTIDE SEQUENCE</scope>
    <source>
        <tissue evidence="14">Leaf</tissue>
    </source>
</reference>
<dbReference type="Gene3D" id="1.10.630.10">
    <property type="entry name" value="Cytochrome P450"/>
    <property type="match status" value="1"/>
</dbReference>
<dbReference type="FunFam" id="1.10.630.10:FF:000029">
    <property type="entry name" value="Cytochrome P450 734A1"/>
    <property type="match status" value="1"/>
</dbReference>
<keyword evidence="5 11" id="KW-0479">Metal-binding</keyword>
<dbReference type="OrthoDB" id="1470350at2759"/>
<evidence type="ECO:0000256" key="13">
    <source>
        <dbReference type="SAM" id="Phobius"/>
    </source>
</evidence>
<dbReference type="InterPro" id="IPR050665">
    <property type="entry name" value="Cytochrome_P450_Monooxygen"/>
</dbReference>
<feature type="binding site" description="axial binding residue" evidence="11">
    <location>
        <position position="471"/>
    </location>
    <ligand>
        <name>heme</name>
        <dbReference type="ChEBI" id="CHEBI:30413"/>
    </ligand>
    <ligandPart>
        <name>Fe</name>
        <dbReference type="ChEBI" id="CHEBI:18248"/>
    </ligandPart>
</feature>
<evidence type="ECO:0000256" key="11">
    <source>
        <dbReference type="PIRSR" id="PIRSR602401-1"/>
    </source>
</evidence>
<evidence type="ECO:0000256" key="4">
    <source>
        <dbReference type="ARBA" id="ARBA00022692"/>
    </source>
</evidence>
<evidence type="ECO:0000256" key="3">
    <source>
        <dbReference type="ARBA" id="ARBA00022617"/>
    </source>
</evidence>
<dbReference type="GO" id="GO:0016705">
    <property type="term" value="F:oxidoreductase activity, acting on paired donors, with incorporation or reduction of molecular oxygen"/>
    <property type="evidence" value="ECO:0007669"/>
    <property type="project" value="InterPro"/>
</dbReference>
<dbReference type="PANTHER" id="PTHR24282">
    <property type="entry name" value="CYTOCHROME P450 FAMILY MEMBER"/>
    <property type="match status" value="1"/>
</dbReference>
<dbReference type="InterPro" id="IPR002401">
    <property type="entry name" value="Cyt_P450_E_grp-I"/>
</dbReference>
<proteinExistence type="inferred from homology"/>
<dbReference type="PRINTS" id="PR00385">
    <property type="entry name" value="P450"/>
</dbReference>
<evidence type="ECO:0000256" key="2">
    <source>
        <dbReference type="ARBA" id="ARBA00010617"/>
    </source>
</evidence>
<dbReference type="AlphaFoldDB" id="A0A834TJQ7"/>
<evidence type="ECO:0000256" key="1">
    <source>
        <dbReference type="ARBA" id="ARBA00004167"/>
    </source>
</evidence>
<evidence type="ECO:0000313" key="14">
    <source>
        <dbReference type="EMBL" id="KAF7822557.1"/>
    </source>
</evidence>
<keyword evidence="4 13" id="KW-0812">Transmembrane</keyword>
<dbReference type="InterPro" id="IPR036396">
    <property type="entry name" value="Cyt_P450_sf"/>
</dbReference>
<dbReference type="GO" id="GO:0005506">
    <property type="term" value="F:iron ion binding"/>
    <property type="evidence" value="ECO:0007669"/>
    <property type="project" value="InterPro"/>
</dbReference>
<dbReference type="SUPFAM" id="SSF48264">
    <property type="entry name" value="Cytochrome P450"/>
    <property type="match status" value="1"/>
</dbReference>
<keyword evidence="6 13" id="KW-1133">Transmembrane helix</keyword>
<dbReference type="InterPro" id="IPR001128">
    <property type="entry name" value="Cyt_P450"/>
</dbReference>
<evidence type="ECO:0000256" key="9">
    <source>
        <dbReference type="ARBA" id="ARBA00023033"/>
    </source>
</evidence>
<dbReference type="GO" id="GO:0016020">
    <property type="term" value="C:membrane"/>
    <property type="evidence" value="ECO:0007669"/>
    <property type="project" value="UniProtKB-SubCell"/>
</dbReference>
<dbReference type="PANTHER" id="PTHR24282:SF255">
    <property type="entry name" value="CYTOCHROME P450 72A11-RELATED"/>
    <property type="match status" value="1"/>
</dbReference>